<evidence type="ECO:0000313" key="3">
    <source>
        <dbReference type="EMBL" id="KAH8690950.1"/>
    </source>
</evidence>
<evidence type="ECO:0000256" key="2">
    <source>
        <dbReference type="SAM" id="MobiDB-lite"/>
    </source>
</evidence>
<dbReference type="EMBL" id="JAJTJA010000013">
    <property type="protein sequence ID" value="KAH8690950.1"/>
    <property type="molecule type" value="Genomic_DNA"/>
</dbReference>
<evidence type="ECO:0000313" key="4">
    <source>
        <dbReference type="Proteomes" id="UP001201262"/>
    </source>
</evidence>
<evidence type="ECO:0000256" key="1">
    <source>
        <dbReference type="SAM" id="Coils"/>
    </source>
</evidence>
<feature type="compositionally biased region" description="Low complexity" evidence="2">
    <location>
        <begin position="102"/>
        <end position="112"/>
    </location>
</feature>
<protein>
    <submittedName>
        <fullName evidence="3">Uncharacterized protein</fullName>
    </submittedName>
</protein>
<accession>A0AAD4KH30</accession>
<dbReference type="Proteomes" id="UP001201262">
    <property type="component" value="Unassembled WGS sequence"/>
</dbReference>
<feature type="compositionally biased region" description="Polar residues" evidence="2">
    <location>
        <begin position="181"/>
        <end position="190"/>
    </location>
</feature>
<keyword evidence="4" id="KW-1185">Reference proteome</keyword>
<dbReference type="RefSeq" id="XP_046067146.1">
    <property type="nucleotide sequence ID" value="XM_046221170.1"/>
</dbReference>
<reference evidence="3" key="1">
    <citation type="submission" date="2021-12" db="EMBL/GenBank/DDBJ databases">
        <title>Convergent genome expansion in fungi linked to evolution of root-endophyte symbiosis.</title>
        <authorList>
            <consortium name="DOE Joint Genome Institute"/>
            <person name="Ke Y.-H."/>
            <person name="Bonito G."/>
            <person name="Liao H.-L."/>
            <person name="Looney B."/>
            <person name="Rojas-Flechas A."/>
            <person name="Nash J."/>
            <person name="Hameed K."/>
            <person name="Schadt C."/>
            <person name="Martin F."/>
            <person name="Crous P.W."/>
            <person name="Miettinen O."/>
            <person name="Magnuson J.K."/>
            <person name="Labbe J."/>
            <person name="Jacobson D."/>
            <person name="Doktycz M.J."/>
            <person name="Veneault-Fourrey C."/>
            <person name="Kuo A."/>
            <person name="Mondo S."/>
            <person name="Calhoun S."/>
            <person name="Riley R."/>
            <person name="Ohm R."/>
            <person name="LaButti K."/>
            <person name="Andreopoulos B."/>
            <person name="Pangilinan J."/>
            <person name="Nolan M."/>
            <person name="Tritt A."/>
            <person name="Clum A."/>
            <person name="Lipzen A."/>
            <person name="Daum C."/>
            <person name="Barry K."/>
            <person name="Grigoriev I.V."/>
            <person name="Vilgalys R."/>
        </authorList>
    </citation>
    <scope>NUCLEOTIDE SEQUENCE</scope>
    <source>
        <strain evidence="3">PMI_201</strain>
    </source>
</reference>
<feature type="compositionally biased region" description="Basic and acidic residues" evidence="2">
    <location>
        <begin position="29"/>
        <end position="48"/>
    </location>
</feature>
<feature type="compositionally biased region" description="Polar residues" evidence="2">
    <location>
        <begin position="53"/>
        <end position="77"/>
    </location>
</feature>
<feature type="region of interest" description="Disordered" evidence="2">
    <location>
        <begin position="1"/>
        <end position="208"/>
    </location>
</feature>
<dbReference type="AlphaFoldDB" id="A0AAD4KH30"/>
<proteinExistence type="predicted"/>
<dbReference type="GeneID" id="70251457"/>
<sequence length="605" mass="66305">MSDFPAKRRKTSPTTAIPVDDATSTTPEKPLRPSRDRESGFGLRDKKAIRPSLTGTEANLSSNLLGLSPRRGSSNIQAFAVPPRRISRSIETPPVDNAGREQQQQQQQQQQQPPRNTSVVTTPSRRDDPDEQLASELDSATRELENSGLLPDSAPLLDTYVEPELPPTPTQLGLEPRPEKQQLNIMSSPSAGRARRREPLGPSGLGTLDLSVPEPLLDDSQVPAAVKKKEALKQELSEQLNTLKEDVAQLEKWALQAKQGNDSLQLDQEAVSKLISLLSSTSTTQDPLSRLLAPEPPPFSALISSLLPFSTKKVPVKSDPTPSEPKNIFALDRTNAHDSKRYLTVFSSLDLTYSTKISVPSDPSSAITETHEIIISAQPPFPQHFYTVPLTFTTDLQSERILSVSLTKNASTQSKIPAGLQAWIVSRITSPLLKLDISGLCFGVCQFWEASVCRARMWSTLSKRAERLANSKGAVNTDIEQLSSTDLMTKSALRSLIPHLQRSSMIFSHGPKGKHDSKLLLSCPLRLDHWTGEAQLKPTISISAPDLAEVKWNKAERDIKLLFHNLLNTGTSSDRLENGDSQIESIVRATEGVVSVFFGLEAPEG</sequence>
<name>A0AAD4KH30_9EURO</name>
<feature type="coiled-coil region" evidence="1">
    <location>
        <begin position="226"/>
        <end position="253"/>
    </location>
</feature>
<gene>
    <name evidence="3" type="ORF">BGW36DRAFT_432722</name>
</gene>
<keyword evidence="1" id="KW-0175">Coiled coil</keyword>
<feature type="compositionally biased region" description="Polar residues" evidence="2">
    <location>
        <begin position="113"/>
        <end position="123"/>
    </location>
</feature>
<comment type="caution">
    <text evidence="3">The sequence shown here is derived from an EMBL/GenBank/DDBJ whole genome shotgun (WGS) entry which is preliminary data.</text>
</comment>
<organism evidence="3 4">
    <name type="scientific">Talaromyces proteolyticus</name>
    <dbReference type="NCBI Taxonomy" id="1131652"/>
    <lineage>
        <taxon>Eukaryota</taxon>
        <taxon>Fungi</taxon>
        <taxon>Dikarya</taxon>
        <taxon>Ascomycota</taxon>
        <taxon>Pezizomycotina</taxon>
        <taxon>Eurotiomycetes</taxon>
        <taxon>Eurotiomycetidae</taxon>
        <taxon>Eurotiales</taxon>
        <taxon>Trichocomaceae</taxon>
        <taxon>Talaromyces</taxon>
        <taxon>Talaromyces sect. Bacilispori</taxon>
    </lineage>
</organism>